<evidence type="ECO:0000313" key="1">
    <source>
        <dbReference type="EMBL" id="WWC91161.1"/>
    </source>
</evidence>
<protein>
    <submittedName>
        <fullName evidence="1">Uncharacterized protein</fullName>
    </submittedName>
</protein>
<name>A0AAX4K0S2_9TREE</name>
<proteinExistence type="predicted"/>
<organism evidence="1 2">
    <name type="scientific">Kwoniella dendrophila CBS 6074</name>
    <dbReference type="NCBI Taxonomy" id="1295534"/>
    <lineage>
        <taxon>Eukaryota</taxon>
        <taxon>Fungi</taxon>
        <taxon>Dikarya</taxon>
        <taxon>Basidiomycota</taxon>
        <taxon>Agaricomycotina</taxon>
        <taxon>Tremellomycetes</taxon>
        <taxon>Tremellales</taxon>
        <taxon>Cryptococcaceae</taxon>
        <taxon>Kwoniella</taxon>
    </lineage>
</organism>
<evidence type="ECO:0000313" key="2">
    <source>
        <dbReference type="Proteomes" id="UP001355207"/>
    </source>
</evidence>
<sequence length="270" mass="31093">MDSTHSPISSPCPKALPINAATQVFQNTFLRPLIFNQLDRQSLINYKTLIKRCCSAERLQLYLGAVHTVDLSHLTRTIQITYWGELLDPFPNAKVIRRYNEFVSREYHPCDSSSEAKFTYTYSYPHAERLFLSPSEQKHPLSPAGIPCDWKQFRRVTLNAYHSDFEKQGEENPGERWNSAIINRMQYPDGEELEGISADFPIPNRIVLDTLRKLDQKGLCKVKQLHLNSSDQDLFELLSFLSSTLTTLDTHDLDQNSCNIDLQDLFIKIP</sequence>
<dbReference type="AlphaFoldDB" id="A0AAX4K0S2"/>
<dbReference type="EMBL" id="CP144105">
    <property type="protein sequence ID" value="WWC91161.1"/>
    <property type="molecule type" value="Genomic_DNA"/>
</dbReference>
<dbReference type="RefSeq" id="XP_066077924.1">
    <property type="nucleotide sequence ID" value="XM_066221827.1"/>
</dbReference>
<gene>
    <name evidence="1" type="ORF">L201_006102</name>
</gene>
<keyword evidence="2" id="KW-1185">Reference proteome</keyword>
<dbReference type="Proteomes" id="UP001355207">
    <property type="component" value="Chromosome 8"/>
</dbReference>
<dbReference type="GeneID" id="91096772"/>
<accession>A0AAX4K0S2</accession>
<reference evidence="1 2" key="1">
    <citation type="submission" date="2024-01" db="EMBL/GenBank/DDBJ databases">
        <title>Comparative genomics of Cryptococcus and Kwoniella reveals pathogenesis evolution and contrasting modes of karyotype evolution via chromosome fusion or intercentromeric recombination.</title>
        <authorList>
            <person name="Coelho M.A."/>
            <person name="David-Palma M."/>
            <person name="Shea T."/>
            <person name="Bowers K."/>
            <person name="McGinley-Smith S."/>
            <person name="Mohammad A.W."/>
            <person name="Gnirke A."/>
            <person name="Yurkov A.M."/>
            <person name="Nowrousian M."/>
            <person name="Sun S."/>
            <person name="Cuomo C.A."/>
            <person name="Heitman J."/>
        </authorList>
    </citation>
    <scope>NUCLEOTIDE SEQUENCE [LARGE SCALE GENOMIC DNA]</scope>
    <source>
        <strain evidence="1 2">CBS 6074</strain>
    </source>
</reference>